<dbReference type="PANTHER" id="PTHR24305">
    <property type="entry name" value="CYTOCHROME P450"/>
    <property type="match status" value="1"/>
</dbReference>
<reference evidence="6" key="1">
    <citation type="submission" date="2017-02" db="EMBL/GenBank/DDBJ databases">
        <title>Natronthermophilus aegyptiacus gen. nov.,sp. nov., an aerobic, extremely halophilic alkalithermophilic archaeon isolated from the athalassohaline Wadi An Natrun, Egypt.</title>
        <authorList>
            <person name="Zhao B."/>
        </authorList>
    </citation>
    <scope>NUCLEOTIDE SEQUENCE [LARGE SCALE GENOMIC DNA]</scope>
    <source>
        <strain evidence="6">JW/NM-HA 15</strain>
    </source>
</reference>
<keyword evidence="3" id="KW-0503">Monooxygenase</keyword>
<evidence type="ECO:0000313" key="5">
    <source>
        <dbReference type="EMBL" id="ARS89751.1"/>
    </source>
</evidence>
<dbReference type="GO" id="GO:0016705">
    <property type="term" value="F:oxidoreductase activity, acting on paired donors, with incorporation or reduction of molecular oxygen"/>
    <property type="evidence" value="ECO:0007669"/>
    <property type="project" value="InterPro"/>
</dbReference>
<dbReference type="Pfam" id="PF00067">
    <property type="entry name" value="p450"/>
    <property type="match status" value="1"/>
</dbReference>
<evidence type="ECO:0000256" key="2">
    <source>
        <dbReference type="ARBA" id="ARBA00010617"/>
    </source>
</evidence>
<dbReference type="GO" id="GO:0004497">
    <property type="term" value="F:monooxygenase activity"/>
    <property type="evidence" value="ECO:0007669"/>
    <property type="project" value="UniProtKB-KW"/>
</dbReference>
<dbReference type="InterPro" id="IPR050121">
    <property type="entry name" value="Cytochrome_P450_monoxygenase"/>
</dbReference>
<accession>A0A2Z2HRF8</accession>
<dbReference type="GO" id="GO:0020037">
    <property type="term" value="F:heme binding"/>
    <property type="evidence" value="ECO:0007669"/>
    <property type="project" value="InterPro"/>
</dbReference>
<keyword evidence="3" id="KW-0560">Oxidoreductase</keyword>
<keyword evidence="6" id="KW-1185">Reference proteome</keyword>
<dbReference type="InterPro" id="IPR001128">
    <property type="entry name" value="Cyt_P450"/>
</dbReference>
<keyword evidence="3" id="KW-0408">Iron</keyword>
<evidence type="ECO:0000256" key="4">
    <source>
        <dbReference type="SAM" id="MobiDB-lite"/>
    </source>
</evidence>
<dbReference type="Gene3D" id="1.10.630.10">
    <property type="entry name" value="Cytochrome P450"/>
    <property type="match status" value="1"/>
</dbReference>
<name>A0A2Z2HRF8_9EURY</name>
<dbReference type="OrthoDB" id="9881at2157"/>
<dbReference type="GO" id="GO:0005506">
    <property type="term" value="F:iron ion binding"/>
    <property type="evidence" value="ECO:0007669"/>
    <property type="project" value="InterPro"/>
</dbReference>
<evidence type="ECO:0000313" key="6">
    <source>
        <dbReference type="Proteomes" id="UP000250088"/>
    </source>
</evidence>
<dbReference type="AlphaFoldDB" id="A0A2Z2HRF8"/>
<keyword evidence="3" id="KW-0479">Metal-binding</keyword>
<dbReference type="KEGG" id="naj:B1756_08355"/>
<dbReference type="InterPro" id="IPR017972">
    <property type="entry name" value="Cyt_P450_CS"/>
</dbReference>
<evidence type="ECO:0000256" key="3">
    <source>
        <dbReference type="RuleBase" id="RU000461"/>
    </source>
</evidence>
<comment type="similarity">
    <text evidence="2 3">Belongs to the cytochrome P450 family.</text>
</comment>
<dbReference type="EMBL" id="CP019893">
    <property type="protein sequence ID" value="ARS89751.1"/>
    <property type="molecule type" value="Genomic_DNA"/>
</dbReference>
<dbReference type="InterPro" id="IPR036396">
    <property type="entry name" value="Cyt_P450_sf"/>
</dbReference>
<keyword evidence="3" id="KW-0349">Heme</keyword>
<dbReference type="RefSeq" id="WP_086888127.1">
    <property type="nucleotide sequence ID" value="NZ_CP019893.1"/>
</dbReference>
<dbReference type="InterPro" id="IPR002401">
    <property type="entry name" value="Cyt_P450_E_grp-I"/>
</dbReference>
<sequence>MSQLRPSASESSSATEAVSGETTDARVVPTTALPGPRGFPILESTVSFARDPLAFLESAREYGDLARYEAFGREFVVVSDPGLVEQVLVSRSDEFWRGTFEDEFGDQVGLEGVFFATGDQWRRQRLLLQQAFTPARIDSYADDMVSETVRTIEHWDDGAVVDVNAAFSALTLRALSRSLFDLSLDDARAEHVRRWVEAMASVIETDMFGVRAVLPSWVPSRSEREYQRAKTAVDSLVRDLLEDRRDGDGDDLFSLLATAEYPDGSRPSAGEITDQLLTFLLAGHETTATALTYACWFLAGDDAARDSLAAEVEAVCGDRDPRLEDLPELAVTEAIGREALRLYPPLPFLHREPHEPTALGGVWLTPETTVQLNMYGIHRDDRWWADPEAFRPGRWLEDGDDRPTLEDDTDRPEYAYFPFGGGPRHCIGMRFAMTELQLTLATLARRVDVERVTTSLEPSLAVSLDPGPVEMRVQR</sequence>
<dbReference type="PRINTS" id="PR00463">
    <property type="entry name" value="EP450I"/>
</dbReference>
<dbReference type="PROSITE" id="PS00086">
    <property type="entry name" value="CYTOCHROME_P450"/>
    <property type="match status" value="1"/>
</dbReference>
<dbReference type="PANTHER" id="PTHR24305:SF166">
    <property type="entry name" value="CYTOCHROME P450 12A4, MITOCHONDRIAL-RELATED"/>
    <property type="match status" value="1"/>
</dbReference>
<dbReference type="Proteomes" id="UP000250088">
    <property type="component" value="Chromosome"/>
</dbReference>
<feature type="compositionally biased region" description="Low complexity" evidence="4">
    <location>
        <begin position="7"/>
        <end position="22"/>
    </location>
</feature>
<dbReference type="GeneID" id="32894085"/>
<feature type="region of interest" description="Disordered" evidence="4">
    <location>
        <begin position="1"/>
        <end position="31"/>
    </location>
</feature>
<proteinExistence type="inferred from homology"/>
<evidence type="ECO:0000256" key="1">
    <source>
        <dbReference type="ARBA" id="ARBA00001971"/>
    </source>
</evidence>
<protein>
    <submittedName>
        <fullName evidence="5">Cytochrome P450</fullName>
    </submittedName>
</protein>
<dbReference type="PRINTS" id="PR00385">
    <property type="entry name" value="P450"/>
</dbReference>
<comment type="cofactor">
    <cofactor evidence="1">
        <name>heme</name>
        <dbReference type="ChEBI" id="CHEBI:30413"/>
    </cofactor>
</comment>
<gene>
    <name evidence="5" type="ORF">B1756_08355</name>
</gene>
<dbReference type="SUPFAM" id="SSF48264">
    <property type="entry name" value="Cytochrome P450"/>
    <property type="match status" value="1"/>
</dbReference>
<organism evidence="5 6">
    <name type="scientific">Natrarchaeobaculum aegyptiacum</name>
    <dbReference type="NCBI Taxonomy" id="745377"/>
    <lineage>
        <taxon>Archaea</taxon>
        <taxon>Methanobacteriati</taxon>
        <taxon>Methanobacteriota</taxon>
        <taxon>Stenosarchaea group</taxon>
        <taxon>Halobacteria</taxon>
        <taxon>Halobacteriales</taxon>
        <taxon>Natrialbaceae</taxon>
        <taxon>Natrarchaeobaculum</taxon>
    </lineage>
</organism>